<dbReference type="InterPro" id="IPR001100">
    <property type="entry name" value="Pyr_nuc-diS_OxRdtase"/>
</dbReference>
<dbReference type="PRINTS" id="PR00368">
    <property type="entry name" value="FADPNR"/>
</dbReference>
<evidence type="ECO:0000256" key="2">
    <source>
        <dbReference type="ARBA" id="ARBA00022630"/>
    </source>
</evidence>
<dbReference type="InterPro" id="IPR016156">
    <property type="entry name" value="FAD/NAD-linked_Rdtase_dimer_sf"/>
</dbReference>
<comment type="similarity">
    <text evidence="1 10">Belongs to the class-I pyridine nucleotide-disulfide oxidoreductase family.</text>
</comment>
<feature type="binding site" evidence="8">
    <location>
        <begin position="144"/>
        <end position="146"/>
    </location>
    <ligand>
        <name>FAD</name>
        <dbReference type="ChEBI" id="CHEBI:57692"/>
    </ligand>
</feature>
<evidence type="ECO:0000256" key="8">
    <source>
        <dbReference type="PIRSR" id="PIRSR000350-3"/>
    </source>
</evidence>
<dbReference type="Pfam" id="PF07992">
    <property type="entry name" value="Pyr_redox_2"/>
    <property type="match status" value="1"/>
</dbReference>
<reference evidence="13" key="1">
    <citation type="submission" date="2020-02" db="EMBL/GenBank/DDBJ databases">
        <authorList>
            <person name="Meier V. D."/>
        </authorList>
    </citation>
    <scope>NUCLEOTIDE SEQUENCE</scope>
    <source>
        <strain evidence="13">AVDCRST_MAG67</strain>
    </source>
</reference>
<keyword evidence="5 10" id="KW-0560">Oxidoreductase</keyword>
<dbReference type="SUPFAM" id="SSF55424">
    <property type="entry name" value="FAD/NAD-linked reductases, dimerisation (C-terminal) domain"/>
    <property type="match status" value="1"/>
</dbReference>
<keyword evidence="8" id="KW-0547">Nucleotide-binding</keyword>
<feature type="binding site" evidence="8">
    <location>
        <position position="269"/>
    </location>
    <ligand>
        <name>NAD(+)</name>
        <dbReference type="ChEBI" id="CHEBI:57540"/>
    </ligand>
</feature>
<evidence type="ECO:0000259" key="12">
    <source>
        <dbReference type="Pfam" id="PF07992"/>
    </source>
</evidence>
<dbReference type="AlphaFoldDB" id="A0A6J4S6T2"/>
<evidence type="ECO:0000256" key="9">
    <source>
        <dbReference type="PIRSR" id="PIRSR000350-4"/>
    </source>
</evidence>
<evidence type="ECO:0000256" key="10">
    <source>
        <dbReference type="RuleBase" id="RU003691"/>
    </source>
</evidence>
<accession>A0A6J4S6T2</accession>
<feature type="domain" description="Pyridine nucleotide-disulphide oxidoreductase dimerisation" evidence="11">
    <location>
        <begin position="343"/>
        <end position="450"/>
    </location>
</feature>
<dbReference type="PRINTS" id="PR00411">
    <property type="entry name" value="PNDRDTASEI"/>
</dbReference>
<dbReference type="GO" id="GO:0016152">
    <property type="term" value="F:mercury (II) reductase (NADP+) activity"/>
    <property type="evidence" value="ECO:0007669"/>
    <property type="project" value="UniProtKB-EC"/>
</dbReference>
<organism evidence="13">
    <name type="scientific">uncultured Solirubrobacteraceae bacterium</name>
    <dbReference type="NCBI Taxonomy" id="1162706"/>
    <lineage>
        <taxon>Bacteria</taxon>
        <taxon>Bacillati</taxon>
        <taxon>Actinomycetota</taxon>
        <taxon>Thermoleophilia</taxon>
        <taxon>Solirubrobacterales</taxon>
        <taxon>Solirubrobacteraceae</taxon>
        <taxon>environmental samples</taxon>
    </lineage>
</organism>
<dbReference type="GO" id="GO:0003955">
    <property type="term" value="F:NAD(P)H dehydrogenase (quinone) activity"/>
    <property type="evidence" value="ECO:0007669"/>
    <property type="project" value="TreeGrafter"/>
</dbReference>
<evidence type="ECO:0000313" key="13">
    <source>
        <dbReference type="EMBL" id="CAA9490397.1"/>
    </source>
</evidence>
<dbReference type="InterPro" id="IPR012999">
    <property type="entry name" value="Pyr_OxRdtase_I_AS"/>
</dbReference>
<dbReference type="PANTHER" id="PTHR43014:SF2">
    <property type="entry name" value="MERCURIC REDUCTASE"/>
    <property type="match status" value="1"/>
</dbReference>
<keyword evidence="8" id="KW-0520">NAD</keyword>
<dbReference type="EC" id="1.16.1.1" evidence="13"/>
<name>A0A6J4S6T2_9ACTN</name>
<evidence type="ECO:0000256" key="3">
    <source>
        <dbReference type="ARBA" id="ARBA00022827"/>
    </source>
</evidence>
<evidence type="ECO:0000256" key="7">
    <source>
        <dbReference type="ARBA" id="ARBA00023284"/>
    </source>
</evidence>
<dbReference type="Gene3D" id="3.50.50.60">
    <property type="entry name" value="FAD/NAD(P)-binding domain"/>
    <property type="match status" value="2"/>
</dbReference>
<dbReference type="GO" id="GO:0050660">
    <property type="term" value="F:flavin adenine dinucleotide binding"/>
    <property type="evidence" value="ECO:0007669"/>
    <property type="project" value="TreeGrafter"/>
</dbReference>
<proteinExistence type="inferred from homology"/>
<keyword evidence="2 10" id="KW-0285">Flavoprotein</keyword>
<dbReference type="PIRSF" id="PIRSF000350">
    <property type="entry name" value="Mercury_reductase_MerA"/>
    <property type="match status" value="1"/>
</dbReference>
<protein>
    <submittedName>
        <fullName evidence="13">Mercuric ion reductase</fullName>
        <ecNumber evidence="13">1.16.1.1</ecNumber>
    </submittedName>
</protein>
<dbReference type="InterPro" id="IPR004099">
    <property type="entry name" value="Pyr_nucl-diS_OxRdtase_dimer"/>
</dbReference>
<dbReference type="EMBL" id="CADCVQ010000062">
    <property type="protein sequence ID" value="CAA9490397.1"/>
    <property type="molecule type" value="Genomic_DNA"/>
</dbReference>
<feature type="domain" description="FAD/NAD(P)-binding" evidence="12">
    <location>
        <begin position="10"/>
        <end position="322"/>
    </location>
</feature>
<sequence>MTRPRAARLDLIIVGMGSAGMVAAQFASTLGIRVACAERDRIGGDCLWTGCVPSKALLASAKAAHAMRNADAYGLAAVDPAVDTARVWARIHAIQDEIAATDDNADRFRRLGVDVLDGAARLLSPTTLRVGEVQHATRFVLLATGSRPALPQIDGLAAAAPLTSERIFTLTQAPASVVMIGGGPITIELAQALVRLGVPVTVLQSGPRILPREEPALARRLLARLRAEGVEVVTGVDADRVSVGAGGAAKTVHAGERSWTAQELFVGAGRAPNVEDLGLEEAGVRLGPRGVVVDRALRSSVASVYAAGDVAGRHIFTHAAGYEAARAVRNMFFPGSSSGPYLVPWCTFTDPELARAGLTEAQARAQHGDRAVRVWRQDLAHSDRARTESASDGELRIVTAKGRVVGAHLLAPNAGEVIGELALAIDRRLKLTDLANVVHVYPTIALAIQQLAAEAAYAAARRVRWLVRLRA</sequence>
<evidence type="ECO:0000256" key="1">
    <source>
        <dbReference type="ARBA" id="ARBA00007532"/>
    </source>
</evidence>
<keyword evidence="7 10" id="KW-0676">Redox-active center</keyword>
<keyword evidence="6" id="KW-1015">Disulfide bond</keyword>
<dbReference type="GO" id="GO:0016668">
    <property type="term" value="F:oxidoreductase activity, acting on a sulfur group of donors, NAD(P) as acceptor"/>
    <property type="evidence" value="ECO:0007669"/>
    <property type="project" value="InterPro"/>
</dbReference>
<dbReference type="InterPro" id="IPR023753">
    <property type="entry name" value="FAD/NAD-binding_dom"/>
</dbReference>
<keyword evidence="4" id="KW-0521">NADP</keyword>
<dbReference type="Gene3D" id="3.30.390.30">
    <property type="match status" value="1"/>
</dbReference>
<evidence type="ECO:0000259" key="11">
    <source>
        <dbReference type="Pfam" id="PF02852"/>
    </source>
</evidence>
<feature type="binding site" evidence="8">
    <location>
        <begin position="181"/>
        <end position="188"/>
    </location>
    <ligand>
        <name>NAD(+)</name>
        <dbReference type="ChEBI" id="CHEBI:57540"/>
    </ligand>
</feature>
<keyword evidence="3 8" id="KW-0274">FAD</keyword>
<evidence type="ECO:0000256" key="4">
    <source>
        <dbReference type="ARBA" id="ARBA00022857"/>
    </source>
</evidence>
<dbReference type="PANTHER" id="PTHR43014">
    <property type="entry name" value="MERCURIC REDUCTASE"/>
    <property type="match status" value="1"/>
</dbReference>
<evidence type="ECO:0000256" key="6">
    <source>
        <dbReference type="ARBA" id="ARBA00023157"/>
    </source>
</evidence>
<feature type="binding site" evidence="8">
    <location>
        <position position="55"/>
    </location>
    <ligand>
        <name>FAD</name>
        <dbReference type="ChEBI" id="CHEBI:57692"/>
    </ligand>
</feature>
<comment type="cofactor">
    <cofactor evidence="8">
        <name>FAD</name>
        <dbReference type="ChEBI" id="CHEBI:57692"/>
    </cofactor>
    <text evidence="8">Binds 1 FAD per subunit.</text>
</comment>
<evidence type="ECO:0000256" key="5">
    <source>
        <dbReference type="ARBA" id="ARBA00023002"/>
    </source>
</evidence>
<feature type="binding site" evidence="8">
    <location>
        <position position="309"/>
    </location>
    <ligand>
        <name>FAD</name>
        <dbReference type="ChEBI" id="CHEBI:57692"/>
    </ligand>
</feature>
<dbReference type="Pfam" id="PF02852">
    <property type="entry name" value="Pyr_redox_dim"/>
    <property type="match status" value="1"/>
</dbReference>
<dbReference type="PROSITE" id="PS00076">
    <property type="entry name" value="PYRIDINE_REDOX_1"/>
    <property type="match status" value="1"/>
</dbReference>
<dbReference type="InterPro" id="IPR036188">
    <property type="entry name" value="FAD/NAD-bd_sf"/>
</dbReference>
<dbReference type="SUPFAM" id="SSF51905">
    <property type="entry name" value="FAD/NAD(P)-binding domain"/>
    <property type="match status" value="1"/>
</dbReference>
<feature type="disulfide bond" description="Redox-active" evidence="9">
    <location>
        <begin position="46"/>
        <end position="51"/>
    </location>
</feature>
<gene>
    <name evidence="13" type="ORF">AVDCRST_MAG67-1307</name>
</gene>